<dbReference type="RefSeq" id="WP_220207109.1">
    <property type="nucleotide sequence ID" value="NZ_BNJK01000001.1"/>
</dbReference>
<keyword evidence="4" id="KW-1185">Reference proteome</keyword>
<evidence type="ECO:0000313" key="4">
    <source>
        <dbReference type="Proteomes" id="UP000597444"/>
    </source>
</evidence>
<dbReference type="EMBL" id="BNJK01000001">
    <property type="protein sequence ID" value="GHO96485.1"/>
    <property type="molecule type" value="Genomic_DNA"/>
</dbReference>
<dbReference type="Gene3D" id="3.40.50.300">
    <property type="entry name" value="P-loop containing nucleotide triphosphate hydrolases"/>
    <property type="match status" value="1"/>
</dbReference>
<dbReference type="AlphaFoldDB" id="A0A8J3IQ65"/>
<dbReference type="GO" id="GO:0016887">
    <property type="term" value="F:ATP hydrolysis activity"/>
    <property type="evidence" value="ECO:0007669"/>
    <property type="project" value="InterPro"/>
</dbReference>
<proteinExistence type="predicted"/>
<dbReference type="GO" id="GO:0005524">
    <property type="term" value="F:ATP binding"/>
    <property type="evidence" value="ECO:0007669"/>
    <property type="project" value="InterPro"/>
</dbReference>
<protein>
    <recommendedName>
        <fullName evidence="2">AAA+ ATPase domain-containing protein</fullName>
    </recommendedName>
</protein>
<dbReference type="Proteomes" id="UP000597444">
    <property type="component" value="Unassembled WGS sequence"/>
</dbReference>
<evidence type="ECO:0000256" key="1">
    <source>
        <dbReference type="SAM" id="MobiDB-lite"/>
    </source>
</evidence>
<feature type="domain" description="AAA+ ATPase" evidence="2">
    <location>
        <begin position="456"/>
        <end position="645"/>
    </location>
</feature>
<dbReference type="InterPro" id="IPR003593">
    <property type="entry name" value="AAA+_ATPase"/>
</dbReference>
<evidence type="ECO:0000313" key="3">
    <source>
        <dbReference type="EMBL" id="GHO96485.1"/>
    </source>
</evidence>
<dbReference type="InterPro" id="IPR052934">
    <property type="entry name" value="Methyl-DNA_Rec/Restrict_Enz"/>
</dbReference>
<dbReference type="Pfam" id="PF00004">
    <property type="entry name" value="AAA"/>
    <property type="match status" value="1"/>
</dbReference>
<dbReference type="SMART" id="SM00382">
    <property type="entry name" value="AAA"/>
    <property type="match status" value="1"/>
</dbReference>
<dbReference type="CDD" id="cd00009">
    <property type="entry name" value="AAA"/>
    <property type="match status" value="1"/>
</dbReference>
<dbReference type="PANTHER" id="PTHR37291:SF1">
    <property type="entry name" value="TYPE IV METHYL-DIRECTED RESTRICTION ENZYME ECOKMCRB SUBUNIT"/>
    <property type="match status" value="1"/>
</dbReference>
<dbReference type="InterPro" id="IPR003959">
    <property type="entry name" value="ATPase_AAA_core"/>
</dbReference>
<dbReference type="SUPFAM" id="SSF52540">
    <property type="entry name" value="P-loop containing nucleoside triphosphate hydrolases"/>
    <property type="match status" value="1"/>
</dbReference>
<name>A0A8J3IQ65_9CHLR</name>
<gene>
    <name evidence="3" type="ORF">KSF_065330</name>
</gene>
<dbReference type="PANTHER" id="PTHR37291">
    <property type="entry name" value="5-METHYLCYTOSINE-SPECIFIC RESTRICTION ENZYME B"/>
    <property type="match status" value="1"/>
</dbReference>
<reference evidence="3" key="1">
    <citation type="submission" date="2020-10" db="EMBL/GenBank/DDBJ databases">
        <title>Taxonomic study of unclassified bacteria belonging to the class Ktedonobacteria.</title>
        <authorList>
            <person name="Yabe S."/>
            <person name="Wang C.M."/>
            <person name="Zheng Y."/>
            <person name="Sakai Y."/>
            <person name="Cavaletti L."/>
            <person name="Monciardini P."/>
            <person name="Donadio S."/>
        </authorList>
    </citation>
    <scope>NUCLEOTIDE SEQUENCE</scope>
    <source>
        <strain evidence="3">ID150040</strain>
    </source>
</reference>
<dbReference type="InterPro" id="IPR027417">
    <property type="entry name" value="P-loop_NTPase"/>
</dbReference>
<evidence type="ECO:0000259" key="2">
    <source>
        <dbReference type="SMART" id="SM00382"/>
    </source>
</evidence>
<feature type="region of interest" description="Disordered" evidence="1">
    <location>
        <begin position="774"/>
        <end position="795"/>
    </location>
</feature>
<organism evidence="3 4">
    <name type="scientific">Reticulibacter mediterranei</name>
    <dbReference type="NCBI Taxonomy" id="2778369"/>
    <lineage>
        <taxon>Bacteria</taxon>
        <taxon>Bacillati</taxon>
        <taxon>Chloroflexota</taxon>
        <taxon>Ktedonobacteria</taxon>
        <taxon>Ktedonobacterales</taxon>
        <taxon>Reticulibacteraceae</taxon>
        <taxon>Reticulibacter</taxon>
    </lineage>
</organism>
<sequence>MEAEGWSTPLSLDPRIAQQLRDLYQQEESEGKLPSKQQLEQYYATFRNKFGPEQLARLDGEALLETMHSHGTKESLVYWLEFKDDEEFHSPLFGSIAGGSAHKFGLFRKKETGKWTTGSPQKPVELSVEQAVDVARQHRDELIGGAKLLDQLPGNGNDGHYVQLQQDMERVAPYISTTAWGHKYFSLLYPDKLDDFHNPDYAMFHLIKLLQSLSQTEGRYVMAGRYAAIACYLEIPLHLLTILTNDRDGRTPHSYWRIGTTGHTNKQSYWPEMRDGNFVAIGWSEIGDLSTFTKDDTGRQAIRSLVAPHYPAAKTSATITRATRQIFDFCWNIAIGDLVLASNGATVLGIGKVTGEYSYDSSGAFPHRRSVEWLSLQEWQQPDQKPDIEGKLTTVYKMKRPLNLIEAEKRILDEPSSVQAPVKPSEAPESDLDKLQVRPLPRLSGITERIQAVLERKGQVILYGPPGTGKTYWAEQTARELASRACFRATFDALDDEQKTQILGDGKTFSGNVRICCFHPGYGYEDFLEGLRPKVEDGQMYFKPRNGVFKQLCRDASAHQDQPFYLIIDEINRGDIPRIFGELLMVLEKDKRNKAIVLPLTGQSFRVPNNVSIIGTMNTADRSIALLDTALRRRFGFIELMPDMEPLKKAEVGGIPLGAWLESLNSRIREHVGRDARNLQIGHAYLMKRGQPLSDFATFARVVQEDILPLLEEYCYEDYTRLEKILDTGLVDAKTQTIRHELFDLSQQDNLVQALLKPCPDITTTNQAAAAEVQREMVSEEEEENGESEEGELGA</sequence>
<feature type="compositionally biased region" description="Acidic residues" evidence="1">
    <location>
        <begin position="779"/>
        <end position="795"/>
    </location>
</feature>
<comment type="caution">
    <text evidence="3">The sequence shown here is derived from an EMBL/GenBank/DDBJ whole genome shotgun (WGS) entry which is preliminary data.</text>
</comment>
<accession>A0A8J3IQ65</accession>